<dbReference type="STRING" id="1454373.ACMU_15245"/>
<dbReference type="OrthoDB" id="9816011at2"/>
<evidence type="ECO:0000256" key="2">
    <source>
        <dbReference type="ARBA" id="ARBA00023125"/>
    </source>
</evidence>
<dbReference type="PANTHER" id="PTHR11019">
    <property type="entry name" value="HTH-TYPE TRANSCRIPTIONAL REGULATOR NIMR"/>
    <property type="match status" value="1"/>
</dbReference>
<dbReference type="AlphaFoldDB" id="A0A037ZHK3"/>
<dbReference type="PROSITE" id="PS01124">
    <property type="entry name" value="HTH_ARAC_FAMILY_2"/>
    <property type="match status" value="1"/>
</dbReference>
<dbReference type="EMBL" id="JFKE01000005">
    <property type="protein sequence ID" value="KAJ55109.1"/>
    <property type="molecule type" value="Genomic_DNA"/>
</dbReference>
<organism evidence="5 6">
    <name type="scientific">Actibacterium mucosum KCTC 23349</name>
    <dbReference type="NCBI Taxonomy" id="1454373"/>
    <lineage>
        <taxon>Bacteria</taxon>
        <taxon>Pseudomonadati</taxon>
        <taxon>Pseudomonadota</taxon>
        <taxon>Alphaproteobacteria</taxon>
        <taxon>Rhodobacterales</taxon>
        <taxon>Roseobacteraceae</taxon>
        <taxon>Actibacterium</taxon>
    </lineage>
</organism>
<feature type="domain" description="HTH araC/xylS-type" evidence="4">
    <location>
        <begin position="150"/>
        <end position="249"/>
    </location>
</feature>
<reference evidence="5 6" key="1">
    <citation type="submission" date="2014-03" db="EMBL/GenBank/DDBJ databases">
        <title>Draft Genome Sequence of Actibacterium mucosum KCTC 23349, a Marine Alphaproteobacterium with Complex Ionic Requirements Isolated from Mediterranean Seawater at Malvarrosa Beach, Valencia, Spain.</title>
        <authorList>
            <person name="Arahal D.R."/>
            <person name="Shao Z."/>
            <person name="Lai Q."/>
            <person name="Pujalte M.J."/>
        </authorList>
    </citation>
    <scope>NUCLEOTIDE SEQUENCE [LARGE SCALE GENOMIC DNA]</scope>
    <source>
        <strain evidence="5 6">KCTC 23349</strain>
    </source>
</reference>
<evidence type="ECO:0000259" key="4">
    <source>
        <dbReference type="PROSITE" id="PS01124"/>
    </source>
</evidence>
<dbReference type="RefSeq" id="WP_035260322.1">
    <property type="nucleotide sequence ID" value="NZ_JFKE01000005.1"/>
</dbReference>
<evidence type="ECO:0000256" key="3">
    <source>
        <dbReference type="ARBA" id="ARBA00023163"/>
    </source>
</evidence>
<dbReference type="Proteomes" id="UP000026249">
    <property type="component" value="Unassembled WGS sequence"/>
</dbReference>
<dbReference type="GO" id="GO:0003700">
    <property type="term" value="F:DNA-binding transcription factor activity"/>
    <property type="evidence" value="ECO:0007669"/>
    <property type="project" value="InterPro"/>
</dbReference>
<comment type="caution">
    <text evidence="5">The sequence shown here is derived from an EMBL/GenBank/DDBJ whole genome shotgun (WGS) entry which is preliminary data.</text>
</comment>
<evidence type="ECO:0000256" key="1">
    <source>
        <dbReference type="ARBA" id="ARBA00023015"/>
    </source>
</evidence>
<proteinExistence type="predicted"/>
<keyword evidence="3" id="KW-0804">Transcription</keyword>
<dbReference type="PROSITE" id="PS00041">
    <property type="entry name" value="HTH_ARAC_FAMILY_1"/>
    <property type="match status" value="1"/>
</dbReference>
<protein>
    <submittedName>
        <fullName evidence="5">AraC family transcriptional regulator</fullName>
    </submittedName>
</protein>
<keyword evidence="6" id="KW-1185">Reference proteome</keyword>
<dbReference type="SUPFAM" id="SSF46689">
    <property type="entry name" value="Homeodomain-like"/>
    <property type="match status" value="1"/>
</dbReference>
<keyword evidence="1" id="KW-0805">Transcription regulation</keyword>
<dbReference type="InterPro" id="IPR018060">
    <property type="entry name" value="HTH_AraC"/>
</dbReference>
<sequence length="252" mass="27749">MSDPLAYSVALDFPPAPPTDFRMDRHYLLYASAGAMRLTHEGRSWTLPPARAALIAAQTRIQVTITTALTCRSVLFAPRLTDPPPGPLRVFEMSPLARALVMECGQWSNPEGTLPTYAEQMFKALAQATWKLAETPSPAVMPIPRDARLAQAMDLTETQIAGTPVFDDIAAQVALSPRSLARRFADEMGMTWRQTLRRLRMIRAIEALAGDPKRPVTDVALSVGYSSISAFNAAFREFTGMTPTEYRASFDT</sequence>
<dbReference type="PRINTS" id="PR00032">
    <property type="entry name" value="HTHARAC"/>
</dbReference>
<dbReference type="GO" id="GO:0043565">
    <property type="term" value="F:sequence-specific DNA binding"/>
    <property type="evidence" value="ECO:0007669"/>
    <property type="project" value="InterPro"/>
</dbReference>
<keyword evidence="2" id="KW-0238">DNA-binding</keyword>
<evidence type="ECO:0000313" key="6">
    <source>
        <dbReference type="Proteomes" id="UP000026249"/>
    </source>
</evidence>
<evidence type="ECO:0000313" key="5">
    <source>
        <dbReference type="EMBL" id="KAJ55109.1"/>
    </source>
</evidence>
<dbReference type="InterPro" id="IPR020449">
    <property type="entry name" value="Tscrpt_reg_AraC-type_HTH"/>
</dbReference>
<dbReference type="InterPro" id="IPR009057">
    <property type="entry name" value="Homeodomain-like_sf"/>
</dbReference>
<dbReference type="SMART" id="SM00342">
    <property type="entry name" value="HTH_ARAC"/>
    <property type="match status" value="1"/>
</dbReference>
<dbReference type="Pfam" id="PF12833">
    <property type="entry name" value="HTH_18"/>
    <property type="match status" value="1"/>
</dbReference>
<dbReference type="Gene3D" id="1.10.10.60">
    <property type="entry name" value="Homeodomain-like"/>
    <property type="match status" value="1"/>
</dbReference>
<dbReference type="PANTHER" id="PTHR11019:SF199">
    <property type="entry name" value="HTH-TYPE TRANSCRIPTIONAL REGULATOR NIMR"/>
    <property type="match status" value="1"/>
</dbReference>
<dbReference type="InterPro" id="IPR018062">
    <property type="entry name" value="HTH_AraC-typ_CS"/>
</dbReference>
<name>A0A037ZHK3_9RHOB</name>
<gene>
    <name evidence="5" type="ORF">ACMU_15245</name>
</gene>
<accession>A0A037ZHK3</accession>